<keyword evidence="4" id="KW-0256">Endoplasmic reticulum</keyword>
<sequence>MPWGRGAVMVAASCVSTAIVLDVADDHRLILGVLQRREDWSKVETSQQEGVTTFRSPARVLDWLSSGVVQAERISELSHGVHTTWGSLRERKLEKLPDTASDGETVTFLRSPAKVLDWLSMGVVQAERNREMDNGVHNMWKTLRERKLQKLQGIAGDCDDDVVKRVTKVSLEVAGKVHSDKMTRHVGQMFELDGILLPVRGSAHQEEFDIEHEGVRESVIIANASSRSPKAVDELLDAGAFEALMQLWNRNLDAADKVEIVRAVANLAVEEGGRDEARDSGWPELIEELVLDEGPFGQRLRAEAIRARLNLSPKRNYVYPDGVIIMNAPEEDETPPVDVVFVHGLWGNPILTWRTKLEYDPMDSNLTIWPRDWLAKDFPQARILSVEYEGGLTKWTGQSMSLESQAKRAVSLLRQAGVGDRPIVFVTHSYGGMILKEIICKAQESTDATSPGNGVNAEDRKGLPAEGGWERIASQVRGTVFFGTPHRGSPLAGKTAGKFMDSTFRPAYSVSELIPGSKVLDAVDKGFVKFVAGREPAVEVVSFAEGMPTAVASVGKRKYRTFLVPPGSADAGIGRFHLLKSVNHIELGKPPTTEDLRYTEVHSVINQVVLSEELRTTKRQMKTLEAKTD</sequence>
<dbReference type="GO" id="GO:0005783">
    <property type="term" value="C:endoplasmic reticulum"/>
    <property type="evidence" value="ECO:0007669"/>
    <property type="project" value="UniProtKB-SubCell"/>
</dbReference>
<evidence type="ECO:0000256" key="5">
    <source>
        <dbReference type="ARBA" id="ARBA00023128"/>
    </source>
</evidence>
<keyword evidence="7" id="KW-0732">Signal</keyword>
<evidence type="ECO:0000256" key="4">
    <source>
        <dbReference type="ARBA" id="ARBA00022824"/>
    </source>
</evidence>
<evidence type="ECO:0000256" key="6">
    <source>
        <dbReference type="ARBA" id="ARBA00023136"/>
    </source>
</evidence>
<feature type="chain" id="PRO_5031454372" description="GPI inositol-deacylase" evidence="7">
    <location>
        <begin position="19"/>
        <end position="629"/>
    </location>
</feature>
<evidence type="ECO:0000256" key="7">
    <source>
        <dbReference type="SAM" id="SignalP"/>
    </source>
</evidence>
<feature type="signal peptide" evidence="7">
    <location>
        <begin position="1"/>
        <end position="18"/>
    </location>
</feature>
<dbReference type="InterPro" id="IPR052374">
    <property type="entry name" value="SERAC1"/>
</dbReference>
<keyword evidence="6" id="KW-0472">Membrane</keyword>
<dbReference type="GO" id="GO:0005739">
    <property type="term" value="C:mitochondrion"/>
    <property type="evidence" value="ECO:0007669"/>
    <property type="project" value="UniProtKB-SubCell"/>
</dbReference>
<dbReference type="PANTHER" id="PTHR48182">
    <property type="entry name" value="PROTEIN SERAC1"/>
    <property type="match status" value="1"/>
</dbReference>
<protein>
    <recommendedName>
        <fullName evidence="9">GPI inositol-deacylase</fullName>
    </recommendedName>
</protein>
<gene>
    <name evidence="8" type="ORF">RMAR0315_LOCUS11891</name>
</gene>
<dbReference type="EMBL" id="HBEK01021701">
    <property type="protein sequence ID" value="CAD8401887.1"/>
    <property type="molecule type" value="Transcribed_RNA"/>
</dbReference>
<dbReference type="PANTHER" id="PTHR48182:SF2">
    <property type="entry name" value="PROTEIN SERAC1"/>
    <property type="match status" value="1"/>
</dbReference>
<dbReference type="SUPFAM" id="SSF53474">
    <property type="entry name" value="alpha/beta-Hydrolases"/>
    <property type="match status" value="1"/>
</dbReference>
<proteinExistence type="predicted"/>
<dbReference type="Gene3D" id="3.40.50.1820">
    <property type="entry name" value="alpha/beta hydrolase"/>
    <property type="match status" value="1"/>
</dbReference>
<accession>A0A7S0BS07</accession>
<evidence type="ECO:0000313" key="8">
    <source>
        <dbReference type="EMBL" id="CAD8401887.1"/>
    </source>
</evidence>
<dbReference type="InterPro" id="IPR029058">
    <property type="entry name" value="AB_hydrolase_fold"/>
</dbReference>
<evidence type="ECO:0008006" key="9">
    <source>
        <dbReference type="Google" id="ProtNLM"/>
    </source>
</evidence>
<evidence type="ECO:0000256" key="3">
    <source>
        <dbReference type="ARBA" id="ARBA00004370"/>
    </source>
</evidence>
<reference evidence="8" key="1">
    <citation type="submission" date="2021-01" db="EMBL/GenBank/DDBJ databases">
        <authorList>
            <person name="Corre E."/>
            <person name="Pelletier E."/>
            <person name="Niang G."/>
            <person name="Scheremetjew M."/>
            <person name="Finn R."/>
            <person name="Kale V."/>
            <person name="Holt S."/>
            <person name="Cochrane G."/>
            <person name="Meng A."/>
            <person name="Brown T."/>
            <person name="Cohen L."/>
        </authorList>
    </citation>
    <scope>NUCLEOTIDE SEQUENCE</scope>
    <source>
        <strain evidence="8">UTEX LB 2760</strain>
    </source>
</reference>
<comment type="subcellular location">
    <subcellularLocation>
        <location evidence="2">Endoplasmic reticulum</location>
    </subcellularLocation>
    <subcellularLocation>
        <location evidence="3">Membrane</location>
    </subcellularLocation>
    <subcellularLocation>
        <location evidence="1">Mitochondrion</location>
    </subcellularLocation>
</comment>
<evidence type="ECO:0000256" key="1">
    <source>
        <dbReference type="ARBA" id="ARBA00004173"/>
    </source>
</evidence>
<evidence type="ECO:0000256" key="2">
    <source>
        <dbReference type="ARBA" id="ARBA00004240"/>
    </source>
</evidence>
<dbReference type="AlphaFoldDB" id="A0A7S0BS07"/>
<dbReference type="GO" id="GO:0016020">
    <property type="term" value="C:membrane"/>
    <property type="evidence" value="ECO:0007669"/>
    <property type="project" value="UniProtKB-SubCell"/>
</dbReference>
<organism evidence="8">
    <name type="scientific">Rhodosorus marinus</name>
    <dbReference type="NCBI Taxonomy" id="101924"/>
    <lineage>
        <taxon>Eukaryota</taxon>
        <taxon>Rhodophyta</taxon>
        <taxon>Stylonematophyceae</taxon>
        <taxon>Stylonematales</taxon>
        <taxon>Stylonemataceae</taxon>
        <taxon>Rhodosorus</taxon>
    </lineage>
</organism>
<keyword evidence="5" id="KW-0496">Mitochondrion</keyword>
<name>A0A7S0BS07_9RHOD</name>